<dbReference type="RefSeq" id="WP_180571192.1">
    <property type="nucleotide sequence ID" value="NZ_JACCKB010000067.1"/>
</dbReference>
<comment type="caution">
    <text evidence="3">The sequence shown here is derived from an EMBL/GenBank/DDBJ whole genome shotgun (WGS) entry which is preliminary data.</text>
</comment>
<dbReference type="AlphaFoldDB" id="A0A853IGQ3"/>
<evidence type="ECO:0000259" key="2">
    <source>
        <dbReference type="SMART" id="SM00978"/>
    </source>
</evidence>
<name>A0A853IGQ3_9GAMM</name>
<dbReference type="EMBL" id="JACCKB010000067">
    <property type="protein sequence ID" value="NYZ69194.1"/>
    <property type="molecule type" value="Genomic_DNA"/>
</dbReference>
<dbReference type="SUPFAM" id="SSF54427">
    <property type="entry name" value="NTF2-like"/>
    <property type="match status" value="1"/>
</dbReference>
<keyword evidence="1" id="KW-0812">Transmembrane</keyword>
<gene>
    <name evidence="3" type="ORF">H0A36_24545</name>
</gene>
<proteinExistence type="predicted"/>
<evidence type="ECO:0000256" key="1">
    <source>
        <dbReference type="SAM" id="Phobius"/>
    </source>
</evidence>
<keyword evidence="4" id="KW-1185">Reference proteome</keyword>
<dbReference type="InterPro" id="IPR032710">
    <property type="entry name" value="NTF2-like_dom_sf"/>
</dbReference>
<dbReference type="InterPro" id="IPR007379">
    <property type="entry name" value="Tim44-like_dom"/>
</dbReference>
<keyword evidence="1" id="KW-0472">Membrane</keyword>
<organism evidence="3 4">
    <name type="scientific">Spartinivicinus marinus</name>
    <dbReference type="NCBI Taxonomy" id="2994442"/>
    <lineage>
        <taxon>Bacteria</taxon>
        <taxon>Pseudomonadati</taxon>
        <taxon>Pseudomonadota</taxon>
        <taxon>Gammaproteobacteria</taxon>
        <taxon>Oceanospirillales</taxon>
        <taxon>Zooshikellaceae</taxon>
        <taxon>Spartinivicinus</taxon>
    </lineage>
</organism>
<feature type="domain" description="Tim44-like" evidence="2">
    <location>
        <begin position="31"/>
        <end position="176"/>
    </location>
</feature>
<evidence type="ECO:0000313" key="3">
    <source>
        <dbReference type="EMBL" id="NYZ69194.1"/>
    </source>
</evidence>
<protein>
    <recommendedName>
        <fullName evidence="2">Tim44-like domain-containing protein</fullName>
    </recommendedName>
</protein>
<accession>A0A853IGQ3</accession>
<feature type="transmembrane region" description="Helical" evidence="1">
    <location>
        <begin position="9"/>
        <end position="29"/>
    </location>
</feature>
<reference evidence="3 4" key="1">
    <citation type="submission" date="2020-07" db="EMBL/GenBank/DDBJ databases">
        <title>Endozoicomonas sp. nov., isolated from sediment.</title>
        <authorList>
            <person name="Gu T."/>
        </authorList>
    </citation>
    <scope>NUCLEOTIDE SEQUENCE [LARGE SCALE GENOMIC DNA]</scope>
    <source>
        <strain evidence="3 4">SM1973</strain>
    </source>
</reference>
<keyword evidence="1" id="KW-1133">Transmembrane helix</keyword>
<evidence type="ECO:0000313" key="4">
    <source>
        <dbReference type="Proteomes" id="UP000569732"/>
    </source>
</evidence>
<dbReference type="Proteomes" id="UP000569732">
    <property type="component" value="Unassembled WGS sequence"/>
</dbReference>
<sequence length="190" mass="22079">MEYLERTEILFGLVGLIGGILVVLCWRLARTKQLLSEATAKNDQTSNTALSKVQIKALFTKLYEARQQKNVEGLKGYVSEGFLQQMSQLFARWEQKKYCYQLDKQKLLDAKLVSGFNYQYPDRDLIWVIVNSRMVSYLYHEPTGRLAEGDKLLKPNNEIWLFSQEQDQWILDTIIKDSPFFDLDPQKAAS</sequence>
<dbReference type="SMART" id="SM00978">
    <property type="entry name" value="Tim44"/>
    <property type="match status" value="1"/>
</dbReference>
<dbReference type="Gene3D" id="3.10.450.240">
    <property type="match status" value="1"/>
</dbReference>